<dbReference type="PANTHER" id="PTHR30037:SF3">
    <property type="entry name" value="BLR0857 PROTEIN"/>
    <property type="match status" value="1"/>
</dbReference>
<evidence type="ECO:0000313" key="2">
    <source>
        <dbReference type="Proteomes" id="UP001408594"/>
    </source>
</evidence>
<dbReference type="Proteomes" id="UP001408594">
    <property type="component" value="Unassembled WGS sequence"/>
</dbReference>
<dbReference type="InterPro" id="IPR011257">
    <property type="entry name" value="DNA_glycosylase"/>
</dbReference>
<reference evidence="1 2" key="1">
    <citation type="submission" date="2024-02" db="EMBL/GenBank/DDBJ databases">
        <title>Microbulbifer aestuariivivens NBRC 112533.</title>
        <authorList>
            <person name="Ichikawa N."/>
            <person name="Katano-Makiyama Y."/>
            <person name="Hidaka K."/>
        </authorList>
    </citation>
    <scope>NUCLEOTIDE SEQUENCE [LARGE SCALE GENOMIC DNA]</scope>
    <source>
        <strain evidence="1 2">NBRC 112533</strain>
    </source>
</reference>
<evidence type="ECO:0000313" key="1">
    <source>
        <dbReference type="EMBL" id="GAA5523696.1"/>
    </source>
</evidence>
<proteinExistence type="predicted"/>
<keyword evidence="2" id="KW-1185">Reference proteome</keyword>
<sequence>MRPFAEIELPVVERFGGRKALQAQLNKPKSAAALRKAPDNRWLSEASLAVMQAGFNWSVVRKKWPRIEEIFHDFDLHHCAFMPDEELEAVMKQEGMIRHWAKTKAIRDNASYFLELSRAHDGLGNFFAAWETEDYADNLRALQKGGSRLGGRTAQVFLRRMGVDTLIFSPDMVRALVREGVARKTPSSRKDWSSVQEAVEQWRRESGRSLNEISQILAFSVG</sequence>
<dbReference type="InterPro" id="IPR005019">
    <property type="entry name" value="Adenine_glyco"/>
</dbReference>
<dbReference type="RefSeq" id="WP_345548073.1">
    <property type="nucleotide sequence ID" value="NZ_BAABRT010000002.1"/>
</dbReference>
<dbReference type="EMBL" id="BAABRT010000002">
    <property type="protein sequence ID" value="GAA5523696.1"/>
    <property type="molecule type" value="Genomic_DNA"/>
</dbReference>
<protein>
    <recommendedName>
        <fullName evidence="3">3-methyladenine DNA glycosylase</fullName>
    </recommendedName>
</protein>
<accession>A0ABP9WKH0</accession>
<organism evidence="1 2">
    <name type="scientific">Microbulbifer aestuariivivens</name>
    <dbReference type="NCBI Taxonomy" id="1908308"/>
    <lineage>
        <taxon>Bacteria</taxon>
        <taxon>Pseudomonadati</taxon>
        <taxon>Pseudomonadota</taxon>
        <taxon>Gammaproteobacteria</taxon>
        <taxon>Cellvibrionales</taxon>
        <taxon>Microbulbiferaceae</taxon>
        <taxon>Microbulbifer</taxon>
    </lineage>
</organism>
<gene>
    <name evidence="1" type="ORF">Maes01_00245</name>
</gene>
<dbReference type="Pfam" id="PF03352">
    <property type="entry name" value="Adenine_glyco"/>
    <property type="match status" value="1"/>
</dbReference>
<dbReference type="InterPro" id="IPR052891">
    <property type="entry name" value="DNA-3mA_glycosylase"/>
</dbReference>
<dbReference type="Gene3D" id="1.10.340.30">
    <property type="entry name" value="Hypothetical protein, domain 2"/>
    <property type="match status" value="1"/>
</dbReference>
<name>A0ABP9WKH0_9GAMM</name>
<dbReference type="PANTHER" id="PTHR30037">
    <property type="entry name" value="DNA-3-METHYLADENINE GLYCOSYLASE 1"/>
    <property type="match status" value="1"/>
</dbReference>
<evidence type="ECO:0008006" key="3">
    <source>
        <dbReference type="Google" id="ProtNLM"/>
    </source>
</evidence>
<dbReference type="SUPFAM" id="SSF48150">
    <property type="entry name" value="DNA-glycosylase"/>
    <property type="match status" value="1"/>
</dbReference>
<comment type="caution">
    <text evidence="1">The sequence shown here is derived from an EMBL/GenBank/DDBJ whole genome shotgun (WGS) entry which is preliminary data.</text>
</comment>